<name>A0ABS1SGW7_9MICO</name>
<organism evidence="7 8">
    <name type="scientific">Leucobacter chromiireducens subsp. solipictus</name>
    <dbReference type="NCBI Taxonomy" id="398235"/>
    <lineage>
        <taxon>Bacteria</taxon>
        <taxon>Bacillati</taxon>
        <taxon>Actinomycetota</taxon>
        <taxon>Actinomycetes</taxon>
        <taxon>Micrococcales</taxon>
        <taxon>Microbacteriaceae</taxon>
        <taxon>Leucobacter</taxon>
    </lineage>
</organism>
<dbReference type="PANTHER" id="PTHR37316:SF3">
    <property type="entry name" value="TEICHOIC ACID GLYCEROL-PHOSPHATE TRANSFERASE"/>
    <property type="match status" value="1"/>
</dbReference>
<reference evidence="7 8" key="1">
    <citation type="submission" date="2018-09" db="EMBL/GenBank/DDBJ databases">
        <title>Comparative genomics of Leucobacter spp.</title>
        <authorList>
            <person name="Reis A.C."/>
            <person name="Kolvenbach B.A."/>
            <person name="Corvini P.F.X."/>
            <person name="Nunes O.C."/>
        </authorList>
    </citation>
    <scope>NUCLEOTIDE SEQUENCE [LARGE SCALE GENOMIC DNA]</scope>
    <source>
        <strain evidence="7 8">TAN 31504</strain>
    </source>
</reference>
<keyword evidence="5" id="KW-0777">Teichoic acid biosynthesis</keyword>
<dbReference type="RefSeq" id="WP_237467433.1">
    <property type="nucleotide sequence ID" value="NZ_BAAAPI010000003.1"/>
</dbReference>
<dbReference type="InterPro" id="IPR043148">
    <property type="entry name" value="TagF_C"/>
</dbReference>
<dbReference type="PANTHER" id="PTHR37316">
    <property type="entry name" value="TEICHOIC ACID GLYCEROL-PHOSPHATE PRIMASE"/>
    <property type="match status" value="1"/>
</dbReference>
<evidence type="ECO:0000256" key="6">
    <source>
        <dbReference type="ARBA" id="ARBA00023136"/>
    </source>
</evidence>
<evidence type="ECO:0000256" key="5">
    <source>
        <dbReference type="ARBA" id="ARBA00022944"/>
    </source>
</evidence>
<dbReference type="Pfam" id="PF13692">
    <property type="entry name" value="Glyco_trans_1_4"/>
    <property type="match status" value="1"/>
</dbReference>
<protein>
    <submittedName>
        <fullName evidence="7">Glycosyltransferase</fullName>
    </submittedName>
</protein>
<dbReference type="Gene3D" id="3.40.50.12580">
    <property type="match status" value="1"/>
</dbReference>
<comment type="subcellular location">
    <subcellularLocation>
        <location evidence="1">Cell membrane</location>
        <topology evidence="1">Peripheral membrane protein</topology>
    </subcellularLocation>
</comment>
<keyword evidence="4" id="KW-0808">Transferase</keyword>
<dbReference type="Gene3D" id="3.40.50.11820">
    <property type="match status" value="1"/>
</dbReference>
<dbReference type="SUPFAM" id="SSF53756">
    <property type="entry name" value="UDP-Glycosyltransferase/glycogen phosphorylase"/>
    <property type="match status" value="2"/>
</dbReference>
<evidence type="ECO:0000313" key="7">
    <source>
        <dbReference type="EMBL" id="MBL3679798.1"/>
    </source>
</evidence>
<proteinExistence type="inferred from homology"/>
<dbReference type="InterPro" id="IPR007554">
    <property type="entry name" value="Glycerophosphate_synth"/>
</dbReference>
<gene>
    <name evidence="7" type="ORF">D3230_10955</name>
</gene>
<dbReference type="InterPro" id="IPR043149">
    <property type="entry name" value="TagF_N"/>
</dbReference>
<evidence type="ECO:0000256" key="2">
    <source>
        <dbReference type="ARBA" id="ARBA00010488"/>
    </source>
</evidence>
<dbReference type="Gene3D" id="1.25.40.10">
    <property type="entry name" value="Tetratricopeptide repeat domain"/>
    <property type="match status" value="1"/>
</dbReference>
<keyword evidence="3" id="KW-1003">Cell membrane</keyword>
<evidence type="ECO:0000256" key="3">
    <source>
        <dbReference type="ARBA" id="ARBA00022475"/>
    </source>
</evidence>
<comment type="caution">
    <text evidence="7">The sequence shown here is derived from an EMBL/GenBank/DDBJ whole genome shotgun (WGS) entry which is preliminary data.</text>
</comment>
<accession>A0ABS1SGW7</accession>
<dbReference type="SUPFAM" id="SSF48452">
    <property type="entry name" value="TPR-like"/>
    <property type="match status" value="1"/>
</dbReference>
<evidence type="ECO:0000256" key="1">
    <source>
        <dbReference type="ARBA" id="ARBA00004202"/>
    </source>
</evidence>
<evidence type="ECO:0000313" key="8">
    <source>
        <dbReference type="Proteomes" id="UP001645859"/>
    </source>
</evidence>
<dbReference type="InterPro" id="IPR011990">
    <property type="entry name" value="TPR-like_helical_dom_sf"/>
</dbReference>
<comment type="similarity">
    <text evidence="2">Belongs to the CDP-glycerol glycerophosphotransferase family.</text>
</comment>
<sequence>MRAIVKSFGQGLDLILDRERPWRRSFFILRRLENTRGFRSPAVVQQRERFEAKLPRYPEALVPYLQWVSEQESYDSAKEVCRTLALREDTTAALLVEIAKFHYLTNSTALGDGYLEHAKVVDPRLLRIYDEEAWNQRARGNLHRELQAVHHAISLAPDDQTRLYWRVWLGEALIRQGRFSEAWEQLRDFSEVDAGDVRLLSAAYCAHKLGLANESARAYRRFAPVGTEGVDTVTVARLQFEVFQRAEESARLLGEVDATSSSEVLELSADLQLRLGNPSASAEQLRIVAARVDRSGSARPKLAQLLELLERRDEALEVYLSLTRIELTPFLLFRAGELLAAAGQHERAVTRFLTEFPASSFPQLASTDVDPTLPRLLTQLETTESQGLEKILGEILYRASSAELILAASLALATHLAQREAWGAAWDSIRMGQSDRLPSVPLTDGSWETPGAQRALHYAERVETEPLAFEVTLYESSLGANTSCNPLAICLELLDDPAHASRIHVWSIEPGAAIHPDLLNRANVRFVAKGSPGYFHTLAVAGTIVNNATIDHEFIKRPGQRYLNTWHGIPWKFMGRDNRSEPFAYGNIARNFLHADVVLGPDPHTLDVLSRRHDVNELVPDVFVRAGYPRNDLTLNLSATRRERMRADLGVSQTDKLVVLMPTWKGTFADRSSEVDHVLAVAHGLLDSGAKVALRAHHYVSAAFYTSPVSGIKLVPAEFDTNELLGAADAIVTDFSSVLFDAAATGVPVVKLIEHIDQYAADRGLYFSADEVPGANAATTLEAAQLVAAACADPATFIAQYADQTARFSAAENGSSARRAISLLFNHASHSSAPTPASPKSILLSTGGLPPNGITRSTRSLIASLPHTGYTPYLIPGKNTLDGAEAETLSDVRRYAKVLPRVGVAAGTRMEREALYFGTGRNYVPNPLVQRYLESGARREAHRLFGNTVFHSAVEFSAYDAKNIVLLNFGVQVGDGRRGIVFHNEMWQEVQNRFPRLRSGFFSLGRMDFLASVSDGVRDYNASTMHEHFGIAVDRHITIENTINVAEIGELARTPLDPEDLEWYAADAAHACIVARLSPEKNHAQLFDALHSCRHELRRQIRITCLGDGPLRMELEHQLHELNLTDIVRLRGLVPNPQAHLKAAGALILPSLHEGQPLVILEALTVGAAVVATDTHGSRSVLQNGAFGPLVPISESGLVSALHRVADNNLDGTASFDAMEFTAHSREMFLKAIDPERAR</sequence>
<keyword evidence="8" id="KW-1185">Reference proteome</keyword>
<dbReference type="Proteomes" id="UP001645859">
    <property type="component" value="Unassembled WGS sequence"/>
</dbReference>
<dbReference type="InterPro" id="IPR051612">
    <property type="entry name" value="Teichoic_Acid_Biosynth"/>
</dbReference>
<evidence type="ECO:0000256" key="4">
    <source>
        <dbReference type="ARBA" id="ARBA00022679"/>
    </source>
</evidence>
<keyword evidence="6" id="KW-0472">Membrane</keyword>
<dbReference type="Pfam" id="PF04464">
    <property type="entry name" value="Glyphos_transf"/>
    <property type="match status" value="1"/>
</dbReference>
<dbReference type="EMBL" id="QYAC01000005">
    <property type="protein sequence ID" value="MBL3679798.1"/>
    <property type="molecule type" value="Genomic_DNA"/>
</dbReference>
<dbReference type="Gene3D" id="3.40.50.2000">
    <property type="entry name" value="Glycogen Phosphorylase B"/>
    <property type="match status" value="2"/>
</dbReference>